<evidence type="ECO:0000256" key="2">
    <source>
        <dbReference type="ARBA" id="ARBA00022741"/>
    </source>
</evidence>
<dbReference type="InterPro" id="IPR027417">
    <property type="entry name" value="P-loop_NTPase"/>
</dbReference>
<keyword evidence="3" id="KW-0342">GTP-binding</keyword>
<comment type="similarity">
    <text evidence="1">Belongs to the GTP-binding SRP family.</text>
</comment>
<evidence type="ECO:0000313" key="6">
    <source>
        <dbReference type="EMBL" id="RRT44814.1"/>
    </source>
</evidence>
<dbReference type="Pfam" id="PF00448">
    <property type="entry name" value="SRP54"/>
    <property type="match status" value="1"/>
</dbReference>
<protein>
    <submittedName>
        <fullName evidence="6">Uncharacterized protein</fullName>
    </submittedName>
</protein>
<sequence>MVPNARLIDGILLTKFDTIDDKVVNCVLSKLLLQLAVDVFLVFATCEVLFVQVGAALSMVYVSGAPVMFVGCGQSYTDLKKLNIKSIVKTLIK</sequence>
<dbReference type="GO" id="GO:0005047">
    <property type="term" value="F:signal recognition particle binding"/>
    <property type="evidence" value="ECO:0007669"/>
    <property type="project" value="TreeGrafter"/>
</dbReference>
<reference evidence="6 7" key="1">
    <citation type="journal article" date="2014" name="Agronomy (Basel)">
        <title>A Draft Genome Sequence for Ensete ventricosum, the Drought-Tolerant Tree Against Hunger.</title>
        <authorList>
            <person name="Harrison J."/>
            <person name="Moore K.A."/>
            <person name="Paszkiewicz K."/>
            <person name="Jones T."/>
            <person name="Grant M."/>
            <person name="Ambacheew D."/>
            <person name="Muzemil S."/>
            <person name="Studholme D.J."/>
        </authorList>
    </citation>
    <scope>NUCLEOTIDE SEQUENCE [LARGE SCALE GENOMIC DNA]</scope>
</reference>
<dbReference type="PROSITE" id="PS00300">
    <property type="entry name" value="SRP54"/>
    <property type="match status" value="1"/>
</dbReference>
<dbReference type="PANTHER" id="PTHR43134">
    <property type="entry name" value="SIGNAL RECOGNITION PARTICLE RECEPTOR SUBUNIT ALPHA"/>
    <property type="match status" value="1"/>
</dbReference>
<evidence type="ECO:0000313" key="7">
    <source>
        <dbReference type="Proteomes" id="UP000287651"/>
    </source>
</evidence>
<evidence type="ECO:0000256" key="4">
    <source>
        <dbReference type="ARBA" id="ARBA00023136"/>
    </source>
</evidence>
<comment type="subcellular location">
    <subcellularLocation>
        <location evidence="5">Endomembrane system</location>
        <topology evidence="5">Peripheral membrane protein</topology>
        <orientation evidence="5">Cytoplasmic side</orientation>
    </subcellularLocation>
</comment>
<keyword evidence="2" id="KW-0547">Nucleotide-binding</keyword>
<dbReference type="InterPro" id="IPR000897">
    <property type="entry name" value="SRP54_GTPase_dom"/>
</dbReference>
<evidence type="ECO:0000256" key="5">
    <source>
        <dbReference type="ARBA" id="ARBA00029433"/>
    </source>
</evidence>
<dbReference type="GO" id="GO:0006614">
    <property type="term" value="P:SRP-dependent cotranslational protein targeting to membrane"/>
    <property type="evidence" value="ECO:0007669"/>
    <property type="project" value="InterPro"/>
</dbReference>
<dbReference type="GO" id="GO:0005789">
    <property type="term" value="C:endoplasmic reticulum membrane"/>
    <property type="evidence" value="ECO:0007669"/>
    <property type="project" value="TreeGrafter"/>
</dbReference>
<keyword evidence="4" id="KW-0472">Membrane</keyword>
<name>A0A444DVT6_ENSVE</name>
<proteinExistence type="inferred from homology"/>
<dbReference type="Gene3D" id="3.40.50.300">
    <property type="entry name" value="P-loop containing nucleotide triphosphate hydrolases"/>
    <property type="match status" value="1"/>
</dbReference>
<accession>A0A444DVT6</accession>
<evidence type="ECO:0000256" key="3">
    <source>
        <dbReference type="ARBA" id="ARBA00023134"/>
    </source>
</evidence>
<dbReference type="GO" id="GO:0003924">
    <property type="term" value="F:GTPase activity"/>
    <property type="evidence" value="ECO:0007669"/>
    <property type="project" value="TreeGrafter"/>
</dbReference>
<organism evidence="6 7">
    <name type="scientific">Ensete ventricosum</name>
    <name type="common">Abyssinian banana</name>
    <name type="synonym">Musa ensete</name>
    <dbReference type="NCBI Taxonomy" id="4639"/>
    <lineage>
        <taxon>Eukaryota</taxon>
        <taxon>Viridiplantae</taxon>
        <taxon>Streptophyta</taxon>
        <taxon>Embryophyta</taxon>
        <taxon>Tracheophyta</taxon>
        <taxon>Spermatophyta</taxon>
        <taxon>Magnoliopsida</taxon>
        <taxon>Liliopsida</taxon>
        <taxon>Zingiberales</taxon>
        <taxon>Musaceae</taxon>
        <taxon>Ensete</taxon>
    </lineage>
</organism>
<dbReference type="PANTHER" id="PTHR43134:SF1">
    <property type="entry name" value="SIGNAL RECOGNITION PARTICLE RECEPTOR SUBUNIT ALPHA"/>
    <property type="match status" value="1"/>
</dbReference>
<dbReference type="Proteomes" id="UP000287651">
    <property type="component" value="Unassembled WGS sequence"/>
</dbReference>
<evidence type="ECO:0000256" key="1">
    <source>
        <dbReference type="ARBA" id="ARBA00008531"/>
    </source>
</evidence>
<dbReference type="EMBL" id="AMZH03016227">
    <property type="protein sequence ID" value="RRT44814.1"/>
    <property type="molecule type" value="Genomic_DNA"/>
</dbReference>
<gene>
    <name evidence="6" type="ORF">B296_00055527</name>
</gene>
<comment type="caution">
    <text evidence="6">The sequence shown here is derived from an EMBL/GenBank/DDBJ whole genome shotgun (WGS) entry which is preliminary data.</text>
</comment>
<dbReference type="GO" id="GO:0005525">
    <property type="term" value="F:GTP binding"/>
    <property type="evidence" value="ECO:0007669"/>
    <property type="project" value="UniProtKB-KW"/>
</dbReference>
<dbReference type="AlphaFoldDB" id="A0A444DVT6"/>